<evidence type="ECO:0000313" key="14">
    <source>
        <dbReference type="Proteomes" id="UP000295247"/>
    </source>
</evidence>
<keyword evidence="8 12" id="KW-0274">FAD</keyword>
<dbReference type="Proteomes" id="UP000295247">
    <property type="component" value="Unassembled WGS sequence"/>
</dbReference>
<reference evidence="13 14" key="1">
    <citation type="submission" date="2019-03" db="EMBL/GenBank/DDBJ databases">
        <title>Genomic Encyclopedia of Type Strains, Phase IV (KMG-IV): sequencing the most valuable type-strain genomes for metagenomic binning, comparative biology and taxonomic classification.</title>
        <authorList>
            <person name="Goeker M."/>
        </authorList>
    </citation>
    <scope>NUCLEOTIDE SEQUENCE [LARGE SCALE GENOMIC DNA]</scope>
    <source>
        <strain evidence="13 14">DSM 203</strain>
    </source>
</reference>
<organism evidence="13 14">
    <name type="scientific">Marichromatium gracile</name>
    <name type="common">Chromatium gracile</name>
    <dbReference type="NCBI Taxonomy" id="1048"/>
    <lineage>
        <taxon>Bacteria</taxon>
        <taxon>Pseudomonadati</taxon>
        <taxon>Pseudomonadota</taxon>
        <taxon>Gammaproteobacteria</taxon>
        <taxon>Chromatiales</taxon>
        <taxon>Chromatiaceae</taxon>
        <taxon>Marichromatium</taxon>
    </lineage>
</organism>
<evidence type="ECO:0000256" key="9">
    <source>
        <dbReference type="ARBA" id="ARBA00022842"/>
    </source>
</evidence>
<dbReference type="EMBL" id="SMDC01000001">
    <property type="protein sequence ID" value="TCW40039.1"/>
    <property type="molecule type" value="Genomic_DNA"/>
</dbReference>
<comment type="caution">
    <text evidence="13">The sequence shown here is derived from an EMBL/GenBank/DDBJ whole genome shotgun (WGS) entry which is preliminary data.</text>
</comment>
<evidence type="ECO:0000256" key="7">
    <source>
        <dbReference type="ARBA" id="ARBA00022723"/>
    </source>
</evidence>
<keyword evidence="5 12" id="KW-0285">Flavoprotein</keyword>
<proteinExistence type="inferred from homology"/>
<keyword evidence="7 12" id="KW-0479">Metal-binding</keyword>
<dbReference type="Pfam" id="PF02424">
    <property type="entry name" value="ApbE"/>
    <property type="match status" value="1"/>
</dbReference>
<comment type="catalytic activity">
    <reaction evidence="11 12">
        <text>L-threonyl-[protein] + FAD = FMN-L-threonyl-[protein] + AMP + H(+)</text>
        <dbReference type="Rhea" id="RHEA:36847"/>
        <dbReference type="Rhea" id="RHEA-COMP:11060"/>
        <dbReference type="Rhea" id="RHEA-COMP:11061"/>
        <dbReference type="ChEBI" id="CHEBI:15378"/>
        <dbReference type="ChEBI" id="CHEBI:30013"/>
        <dbReference type="ChEBI" id="CHEBI:57692"/>
        <dbReference type="ChEBI" id="CHEBI:74257"/>
        <dbReference type="ChEBI" id="CHEBI:456215"/>
        <dbReference type="EC" id="2.7.1.180"/>
    </reaction>
</comment>
<dbReference type="RefSeq" id="WP_123143431.1">
    <property type="nucleotide sequence ID" value="NZ_NRRH01000066.1"/>
</dbReference>
<evidence type="ECO:0000256" key="4">
    <source>
        <dbReference type="ARBA" id="ARBA00016337"/>
    </source>
</evidence>
<evidence type="ECO:0000256" key="6">
    <source>
        <dbReference type="ARBA" id="ARBA00022679"/>
    </source>
</evidence>
<name>A0A4R4AMA0_MARGR</name>
<dbReference type="GO" id="GO:0046872">
    <property type="term" value="F:metal ion binding"/>
    <property type="evidence" value="ECO:0007669"/>
    <property type="project" value="UniProtKB-UniRule"/>
</dbReference>
<dbReference type="PIRSF" id="PIRSF006268">
    <property type="entry name" value="ApbE"/>
    <property type="match status" value="1"/>
</dbReference>
<accession>A0A4R4AMA0</accession>
<evidence type="ECO:0000256" key="1">
    <source>
        <dbReference type="ARBA" id="ARBA00001946"/>
    </source>
</evidence>
<dbReference type="SUPFAM" id="SSF143631">
    <property type="entry name" value="ApbE-like"/>
    <property type="match status" value="1"/>
</dbReference>
<evidence type="ECO:0000256" key="12">
    <source>
        <dbReference type="PIRNR" id="PIRNR006268"/>
    </source>
</evidence>
<evidence type="ECO:0000256" key="5">
    <source>
        <dbReference type="ARBA" id="ARBA00022630"/>
    </source>
</evidence>
<dbReference type="Gene3D" id="3.10.520.10">
    <property type="entry name" value="ApbE-like domains"/>
    <property type="match status" value="1"/>
</dbReference>
<evidence type="ECO:0000256" key="11">
    <source>
        <dbReference type="ARBA" id="ARBA00048540"/>
    </source>
</evidence>
<evidence type="ECO:0000256" key="2">
    <source>
        <dbReference type="ARBA" id="ARBA00008282"/>
    </source>
</evidence>
<comment type="similarity">
    <text evidence="2 12">Belongs to the ApbE family.</text>
</comment>
<dbReference type="InterPro" id="IPR024932">
    <property type="entry name" value="ApbE"/>
</dbReference>
<keyword evidence="13" id="KW-0449">Lipoprotein</keyword>
<keyword evidence="6 12" id="KW-0808">Transferase</keyword>
<keyword evidence="9 12" id="KW-0460">Magnesium</keyword>
<dbReference type="GO" id="GO:0016740">
    <property type="term" value="F:transferase activity"/>
    <property type="evidence" value="ECO:0007669"/>
    <property type="project" value="UniProtKB-UniRule"/>
</dbReference>
<evidence type="ECO:0000313" key="13">
    <source>
        <dbReference type="EMBL" id="TCW40039.1"/>
    </source>
</evidence>
<sequence>MSFTHPLSVVVRPALLALLLLALGGCREATPVNTTRLQAFGESLDLTLVGVAPEQARRARAELAEDLAFRTRAWNPWTPGALADLNRRLATGAPVTAPPSVLPLLRTGQRLAAQSEGLYNPALGGLITLWGFDRVPPRAAPPTQRQLETLLNSAPRIDQIELDGIEIRAAAPGTRLDFGRLAPALAVDLAIARLHELGIVNALIQRDGDWRASGDRGGQPWRVPILRAGGSGVLAIVALRRDEALGTVADHQRDFIHQGRIYHDVLDPRSGRPARATRAVTVLLPDLASATVAARALFVAGPEHWLEVAQRMGVTEALLIDRSGEVHVTQALWSRLERIDPGARIHRVNPITTEAATIAP</sequence>
<dbReference type="EC" id="2.7.1.180" evidence="3 12"/>
<gene>
    <name evidence="13" type="ORF">EDC29_101456</name>
</gene>
<dbReference type="PANTHER" id="PTHR30040:SF2">
    <property type="entry name" value="FAD:PROTEIN FMN TRANSFERASE"/>
    <property type="match status" value="1"/>
</dbReference>
<evidence type="ECO:0000256" key="10">
    <source>
        <dbReference type="ARBA" id="ARBA00031306"/>
    </source>
</evidence>
<protein>
    <recommendedName>
        <fullName evidence="4 12">FAD:protein FMN transferase</fullName>
        <ecNumber evidence="3 12">2.7.1.180</ecNumber>
    </recommendedName>
    <alternativeName>
        <fullName evidence="10 12">Flavin transferase</fullName>
    </alternativeName>
</protein>
<evidence type="ECO:0000256" key="3">
    <source>
        <dbReference type="ARBA" id="ARBA00011955"/>
    </source>
</evidence>
<dbReference type="PANTHER" id="PTHR30040">
    <property type="entry name" value="THIAMINE BIOSYNTHESIS LIPOPROTEIN APBE"/>
    <property type="match status" value="1"/>
</dbReference>
<evidence type="ECO:0000256" key="8">
    <source>
        <dbReference type="ARBA" id="ARBA00022827"/>
    </source>
</evidence>
<dbReference type="AlphaFoldDB" id="A0A4R4AMA0"/>
<dbReference type="InterPro" id="IPR003374">
    <property type="entry name" value="ApbE-like_sf"/>
</dbReference>
<comment type="cofactor">
    <cofactor evidence="1">
        <name>Mg(2+)</name>
        <dbReference type="ChEBI" id="CHEBI:18420"/>
    </cofactor>
</comment>